<keyword evidence="2" id="KW-1185">Reference proteome</keyword>
<evidence type="ECO:0000313" key="1">
    <source>
        <dbReference type="EMBL" id="KAI9905136.1"/>
    </source>
</evidence>
<dbReference type="Proteomes" id="UP001163321">
    <property type="component" value="Chromosome 9"/>
</dbReference>
<evidence type="ECO:0000313" key="2">
    <source>
        <dbReference type="Proteomes" id="UP001163321"/>
    </source>
</evidence>
<organism evidence="1 2">
    <name type="scientific">Peronosclerospora sorghi</name>
    <dbReference type="NCBI Taxonomy" id="230839"/>
    <lineage>
        <taxon>Eukaryota</taxon>
        <taxon>Sar</taxon>
        <taxon>Stramenopiles</taxon>
        <taxon>Oomycota</taxon>
        <taxon>Peronosporomycetes</taxon>
        <taxon>Peronosporales</taxon>
        <taxon>Peronosporaceae</taxon>
        <taxon>Peronosclerospora</taxon>
    </lineage>
</organism>
<proteinExistence type="predicted"/>
<dbReference type="EMBL" id="CM047588">
    <property type="protein sequence ID" value="KAI9905136.1"/>
    <property type="molecule type" value="Genomic_DNA"/>
</dbReference>
<reference evidence="1 2" key="1">
    <citation type="journal article" date="2022" name="bioRxiv">
        <title>The genome of the oomycete Peronosclerospora sorghi, a cosmopolitan pathogen of maize and sorghum, is inflated with dispersed pseudogenes.</title>
        <authorList>
            <person name="Fletcher K."/>
            <person name="Martin F."/>
            <person name="Isakeit T."/>
            <person name="Cavanaugh K."/>
            <person name="Magill C."/>
            <person name="Michelmore R."/>
        </authorList>
    </citation>
    <scope>NUCLEOTIDE SEQUENCE [LARGE SCALE GENOMIC DNA]</scope>
    <source>
        <strain evidence="1">P6</strain>
    </source>
</reference>
<comment type="caution">
    <text evidence="1">The sequence shown here is derived from an EMBL/GenBank/DDBJ whole genome shotgun (WGS) entry which is preliminary data.</text>
</comment>
<gene>
    <name evidence="1" type="ORF">PsorP6_013435</name>
</gene>
<accession>A0ACC0VI31</accession>
<protein>
    <submittedName>
        <fullName evidence="1">Uncharacterized protein</fullName>
    </submittedName>
</protein>
<sequence>MFIERNQRGSGLLGTHIRLASARRVNREQVTAEAISGLIRSFREVESRHIINEARAKGGVIANLPPMNELITAGMSRVCWSQSTVAKTTQWWCWAAITGKEALEECGWFSGVFSGR</sequence>
<name>A0ACC0VI31_9STRA</name>